<reference evidence="2 3" key="1">
    <citation type="submission" date="2017-08" db="EMBL/GenBank/DDBJ databases">
        <authorList>
            <person name="de Groot N.N."/>
        </authorList>
    </citation>
    <scope>NUCLEOTIDE SEQUENCE [LARGE SCALE GENOMIC DNA]</scope>
    <source>
        <strain evidence="2 3">JC228</strain>
    </source>
</reference>
<dbReference type="EMBL" id="OAOP01000017">
    <property type="protein sequence ID" value="SNX75760.1"/>
    <property type="molecule type" value="Genomic_DNA"/>
</dbReference>
<feature type="region of interest" description="Disordered" evidence="1">
    <location>
        <begin position="92"/>
        <end position="121"/>
    </location>
</feature>
<protein>
    <submittedName>
        <fullName evidence="2">Uncharacterized protein</fullName>
    </submittedName>
</protein>
<dbReference type="AlphaFoldDB" id="A0A285D7H0"/>
<accession>A0A285D7H0</accession>
<keyword evidence="3" id="KW-1185">Reference proteome</keyword>
<dbReference type="Proteomes" id="UP000219546">
    <property type="component" value="Unassembled WGS sequence"/>
</dbReference>
<evidence type="ECO:0000313" key="2">
    <source>
        <dbReference type="EMBL" id="SNX75760.1"/>
    </source>
</evidence>
<proteinExistence type="predicted"/>
<feature type="compositionally biased region" description="Basic residues" evidence="1">
    <location>
        <begin position="95"/>
        <end position="112"/>
    </location>
</feature>
<feature type="region of interest" description="Disordered" evidence="1">
    <location>
        <begin position="1"/>
        <end position="47"/>
    </location>
</feature>
<evidence type="ECO:0000256" key="1">
    <source>
        <dbReference type="SAM" id="MobiDB-lite"/>
    </source>
</evidence>
<gene>
    <name evidence="2" type="ORF">SAMN05877753_11712</name>
</gene>
<evidence type="ECO:0000313" key="3">
    <source>
        <dbReference type="Proteomes" id="UP000219546"/>
    </source>
</evidence>
<name>A0A285D7H0_9BACI</name>
<sequence length="156" mass="17728">MPKAPWRVSVCGRKMDAERSRGPHRRRRTRHDLPPAPNRKRGPDASVRFRPGIVHASFRELDNRAIGRRLPGRTAIDDHTAARVTGGGVVLQRHSQQRKHYGACPRVRHRRTRDSSHGGHPKSVFELVVRKIGTEAARKTRLPFFLYGSLPAPFID</sequence>
<organism evidence="2 3">
    <name type="scientific">Bacillus oleivorans</name>
    <dbReference type="NCBI Taxonomy" id="1448271"/>
    <lineage>
        <taxon>Bacteria</taxon>
        <taxon>Bacillati</taxon>
        <taxon>Bacillota</taxon>
        <taxon>Bacilli</taxon>
        <taxon>Bacillales</taxon>
        <taxon>Bacillaceae</taxon>
        <taxon>Bacillus</taxon>
    </lineage>
</organism>